<keyword evidence="3" id="KW-0067">ATP-binding</keyword>
<dbReference type="AlphaFoldDB" id="A0A1G2D9G9"/>
<dbReference type="PANTHER" id="PTHR42939">
    <property type="entry name" value="ABC TRANSPORTER ATP-BINDING PROTEIN ALBC-RELATED"/>
    <property type="match status" value="1"/>
</dbReference>
<accession>A0A1G2D9G9</accession>
<dbReference type="Pfam" id="PF00005">
    <property type="entry name" value="ABC_tran"/>
    <property type="match status" value="1"/>
</dbReference>
<evidence type="ECO:0000259" key="4">
    <source>
        <dbReference type="PROSITE" id="PS50893"/>
    </source>
</evidence>
<dbReference type="InterPro" id="IPR003439">
    <property type="entry name" value="ABC_transporter-like_ATP-bd"/>
</dbReference>
<dbReference type="EMBL" id="MHLL01000012">
    <property type="protein sequence ID" value="OGZ10193.1"/>
    <property type="molecule type" value="Genomic_DNA"/>
</dbReference>
<dbReference type="CDD" id="cd03230">
    <property type="entry name" value="ABC_DR_subfamily_A"/>
    <property type="match status" value="1"/>
</dbReference>
<evidence type="ECO:0000313" key="6">
    <source>
        <dbReference type="Proteomes" id="UP000177996"/>
    </source>
</evidence>
<protein>
    <recommendedName>
        <fullName evidence="4">ABC transporter domain-containing protein</fullName>
    </recommendedName>
</protein>
<dbReference type="InterPro" id="IPR027417">
    <property type="entry name" value="P-loop_NTPase"/>
</dbReference>
<organism evidence="5 6">
    <name type="scientific">Candidatus Lloydbacteria bacterium RIFCSPHIGHO2_02_FULL_50_13</name>
    <dbReference type="NCBI Taxonomy" id="1798661"/>
    <lineage>
        <taxon>Bacteria</taxon>
        <taxon>Candidatus Lloydiibacteriota</taxon>
    </lineage>
</organism>
<evidence type="ECO:0000313" key="5">
    <source>
        <dbReference type="EMBL" id="OGZ10193.1"/>
    </source>
</evidence>
<dbReference type="SUPFAM" id="SSF52540">
    <property type="entry name" value="P-loop containing nucleoside triphosphate hydrolases"/>
    <property type="match status" value="1"/>
</dbReference>
<dbReference type="PANTHER" id="PTHR42939:SF1">
    <property type="entry name" value="ABC TRANSPORTER ATP-BINDING PROTEIN ALBC-RELATED"/>
    <property type="match status" value="1"/>
</dbReference>
<keyword evidence="2" id="KW-0547">Nucleotide-binding</keyword>
<name>A0A1G2D9G9_9BACT</name>
<dbReference type="Proteomes" id="UP000177996">
    <property type="component" value="Unassembled WGS sequence"/>
</dbReference>
<dbReference type="InterPro" id="IPR051782">
    <property type="entry name" value="ABC_Transporter_VariousFunc"/>
</dbReference>
<dbReference type="GO" id="GO:0005524">
    <property type="term" value="F:ATP binding"/>
    <property type="evidence" value="ECO:0007669"/>
    <property type="project" value="UniProtKB-KW"/>
</dbReference>
<proteinExistence type="predicted"/>
<feature type="domain" description="ABC transporter" evidence="4">
    <location>
        <begin position="2"/>
        <end position="232"/>
    </location>
</feature>
<dbReference type="SMART" id="SM00382">
    <property type="entry name" value="AAA"/>
    <property type="match status" value="1"/>
</dbReference>
<dbReference type="Gene3D" id="3.40.50.300">
    <property type="entry name" value="P-loop containing nucleotide triphosphate hydrolases"/>
    <property type="match status" value="1"/>
</dbReference>
<comment type="caution">
    <text evidence="5">The sequence shown here is derived from an EMBL/GenBank/DDBJ whole genome shotgun (WGS) entry which is preliminary data.</text>
</comment>
<evidence type="ECO:0000256" key="2">
    <source>
        <dbReference type="ARBA" id="ARBA00022741"/>
    </source>
</evidence>
<dbReference type="PROSITE" id="PS50893">
    <property type="entry name" value="ABC_TRANSPORTER_2"/>
    <property type="match status" value="1"/>
</dbReference>
<evidence type="ECO:0000256" key="3">
    <source>
        <dbReference type="ARBA" id="ARBA00022840"/>
    </source>
</evidence>
<reference evidence="5 6" key="1">
    <citation type="journal article" date="2016" name="Nat. Commun.">
        <title>Thousands of microbial genomes shed light on interconnected biogeochemical processes in an aquifer system.</title>
        <authorList>
            <person name="Anantharaman K."/>
            <person name="Brown C.T."/>
            <person name="Hug L.A."/>
            <person name="Sharon I."/>
            <person name="Castelle C.J."/>
            <person name="Probst A.J."/>
            <person name="Thomas B.C."/>
            <person name="Singh A."/>
            <person name="Wilkins M.J."/>
            <person name="Karaoz U."/>
            <person name="Brodie E.L."/>
            <person name="Williams K.H."/>
            <person name="Hubbard S.S."/>
            <person name="Banfield J.F."/>
        </authorList>
    </citation>
    <scope>NUCLEOTIDE SEQUENCE [LARGE SCALE GENOMIC DNA]</scope>
</reference>
<gene>
    <name evidence="5" type="ORF">A3D65_03370</name>
</gene>
<evidence type="ECO:0000256" key="1">
    <source>
        <dbReference type="ARBA" id="ARBA00022448"/>
    </source>
</evidence>
<dbReference type="GO" id="GO:0016887">
    <property type="term" value="F:ATP hydrolysis activity"/>
    <property type="evidence" value="ECO:0007669"/>
    <property type="project" value="InterPro"/>
</dbReference>
<sequence length="256" mass="27122">MLQISKLTKKFGEKMAVDGVSFAIRPKEIFALIGPNSSGKTTIVKTIAGILRPNEGIVLVGGNDVLTKPIETKAAIGYIPDEPTVWSGMTGEEFLHFSGALYGVLPALRTKKIEELLPVFALNGLEKDYFDSYSRGNKQKFSILAALLHEPKLLLIDEPVVGLDPESASIARAQFVAFAKNGGAVLLVTHTLSVAEAIATKVGLLKGGILISTGTLSELRTQAKRGSDATLDEVYIALTSKAQGISIQGGTLGIDS</sequence>
<keyword evidence="1" id="KW-0813">Transport</keyword>
<dbReference type="InterPro" id="IPR003593">
    <property type="entry name" value="AAA+_ATPase"/>
</dbReference>
<dbReference type="STRING" id="1798661.A3D65_03370"/>